<evidence type="ECO:0000313" key="2">
    <source>
        <dbReference type="Proteomes" id="UP000239589"/>
    </source>
</evidence>
<reference evidence="1 2" key="1">
    <citation type="submission" date="2018-02" db="EMBL/GenBank/DDBJ databases">
        <title>Discovery of a pederin family compound in a non-symbiotic bloom-forming cyanobacterium.</title>
        <authorList>
            <person name="Kust A."/>
            <person name="Mares J."/>
            <person name="Jokela J."/>
            <person name="Urajova P."/>
            <person name="Hajek J."/>
            <person name="Saurav K."/>
            <person name="Voracova K."/>
            <person name="Fewer D.P."/>
            <person name="Haapaniemi E."/>
            <person name="Permi P."/>
            <person name="Rehakova K."/>
            <person name="Sivonen K."/>
            <person name="Hrouzek P."/>
        </authorList>
    </citation>
    <scope>NUCLEOTIDE SEQUENCE [LARGE SCALE GENOMIC DNA]</scope>
    <source>
        <strain evidence="1 2">CHARLIE-1</strain>
    </source>
</reference>
<dbReference type="EMBL" id="PGEM01000194">
    <property type="protein sequence ID" value="PPJ61653.1"/>
    <property type="molecule type" value="Genomic_DNA"/>
</dbReference>
<organism evidence="1 2">
    <name type="scientific">Cuspidothrix issatschenkoi CHARLIE-1</name>
    <dbReference type="NCBI Taxonomy" id="2052836"/>
    <lineage>
        <taxon>Bacteria</taxon>
        <taxon>Bacillati</taxon>
        <taxon>Cyanobacteriota</taxon>
        <taxon>Cyanophyceae</taxon>
        <taxon>Nostocales</taxon>
        <taxon>Aphanizomenonaceae</taxon>
        <taxon>Cuspidothrix</taxon>
    </lineage>
</organism>
<name>A0A2S6CPH3_9CYAN</name>
<keyword evidence="2" id="KW-1185">Reference proteome</keyword>
<protein>
    <submittedName>
        <fullName evidence="1">Uncharacterized protein</fullName>
    </submittedName>
</protein>
<dbReference type="Proteomes" id="UP000239589">
    <property type="component" value="Unassembled WGS sequence"/>
</dbReference>
<accession>A0A2S6CPH3</accession>
<dbReference type="RefSeq" id="WP_104389428.1">
    <property type="nucleotide sequence ID" value="NZ_PGEM01000194.1"/>
</dbReference>
<sequence>MSIEATPPTVPQTALVALVDVFVQQGHPKQYAEAMATAIIFQTDLDLRNAQVTRLLGWLKQEHNDIYPSALAIVEKTCEEFEQRVQQG</sequence>
<gene>
    <name evidence="1" type="ORF">CUN59_19735</name>
</gene>
<comment type="caution">
    <text evidence="1">The sequence shown here is derived from an EMBL/GenBank/DDBJ whole genome shotgun (WGS) entry which is preliminary data.</text>
</comment>
<proteinExistence type="predicted"/>
<evidence type="ECO:0000313" key="1">
    <source>
        <dbReference type="EMBL" id="PPJ61653.1"/>
    </source>
</evidence>
<dbReference type="OrthoDB" id="515070at2"/>
<dbReference type="AlphaFoldDB" id="A0A2S6CPH3"/>